<dbReference type="Proteomes" id="UP000006727">
    <property type="component" value="Chromosome 6"/>
</dbReference>
<dbReference type="InParanoid" id="A0A2K1KEI4"/>
<evidence type="ECO:0000313" key="3">
    <source>
        <dbReference type="Proteomes" id="UP000006727"/>
    </source>
</evidence>
<protein>
    <submittedName>
        <fullName evidence="1 2">Uncharacterized protein</fullName>
    </submittedName>
</protein>
<evidence type="ECO:0000313" key="2">
    <source>
        <dbReference type="EnsemblPlants" id="Pp3c6_5760V3.1"/>
    </source>
</evidence>
<dbReference type="AlphaFoldDB" id="A0A2K1KEI4"/>
<dbReference type="Gramene" id="Pp3c6_5760V3.1">
    <property type="protein sequence ID" value="Pp3c6_5760V3.1"/>
    <property type="gene ID" value="Pp3c6_5760"/>
</dbReference>
<dbReference type="EnsemblPlants" id="Pp3c6_5760V3.1">
    <property type="protein sequence ID" value="Pp3c6_5760V3.1"/>
    <property type="gene ID" value="Pp3c6_5760"/>
</dbReference>
<reference evidence="2" key="3">
    <citation type="submission" date="2020-12" db="UniProtKB">
        <authorList>
            <consortium name="EnsemblPlants"/>
        </authorList>
    </citation>
    <scope>IDENTIFICATION</scope>
</reference>
<name>A0A2K1KEI4_PHYPA</name>
<sequence>MKDIIAKLATTGVIVFDDDLVQIVMKAVSDSYNHFMEY</sequence>
<reference evidence="1 3" key="2">
    <citation type="journal article" date="2018" name="Plant J.">
        <title>The Physcomitrella patens chromosome-scale assembly reveals moss genome structure and evolution.</title>
        <authorList>
            <person name="Lang D."/>
            <person name="Ullrich K.K."/>
            <person name="Murat F."/>
            <person name="Fuchs J."/>
            <person name="Jenkins J."/>
            <person name="Haas F.B."/>
            <person name="Piednoel M."/>
            <person name="Gundlach H."/>
            <person name="Van Bel M."/>
            <person name="Meyberg R."/>
            <person name="Vives C."/>
            <person name="Morata J."/>
            <person name="Symeonidi A."/>
            <person name="Hiss M."/>
            <person name="Muchero W."/>
            <person name="Kamisugi Y."/>
            <person name="Saleh O."/>
            <person name="Blanc G."/>
            <person name="Decker E.L."/>
            <person name="van Gessel N."/>
            <person name="Grimwood J."/>
            <person name="Hayes R.D."/>
            <person name="Graham S.W."/>
            <person name="Gunter L.E."/>
            <person name="McDaniel S.F."/>
            <person name="Hoernstein S.N.W."/>
            <person name="Larsson A."/>
            <person name="Li F.W."/>
            <person name="Perroud P.F."/>
            <person name="Phillips J."/>
            <person name="Ranjan P."/>
            <person name="Rokshar D.S."/>
            <person name="Rothfels C.J."/>
            <person name="Schneider L."/>
            <person name="Shu S."/>
            <person name="Stevenson D.W."/>
            <person name="Thummler F."/>
            <person name="Tillich M."/>
            <person name="Villarreal Aguilar J.C."/>
            <person name="Widiez T."/>
            <person name="Wong G.K."/>
            <person name="Wymore A."/>
            <person name="Zhang Y."/>
            <person name="Zimmer A.D."/>
            <person name="Quatrano R.S."/>
            <person name="Mayer K.F.X."/>
            <person name="Goodstein D."/>
            <person name="Casacuberta J.M."/>
            <person name="Vandepoele K."/>
            <person name="Reski R."/>
            <person name="Cuming A.C."/>
            <person name="Tuskan G.A."/>
            <person name="Maumus F."/>
            <person name="Salse J."/>
            <person name="Schmutz J."/>
            <person name="Rensing S.A."/>
        </authorList>
    </citation>
    <scope>NUCLEOTIDE SEQUENCE [LARGE SCALE GENOMIC DNA]</scope>
    <source>
        <strain evidence="2 3">cv. Gransden 2004</strain>
    </source>
</reference>
<evidence type="ECO:0000313" key="1">
    <source>
        <dbReference type="EMBL" id="PNR52180.1"/>
    </source>
</evidence>
<organism evidence="1">
    <name type="scientific">Physcomitrium patens</name>
    <name type="common">Spreading-leaved earth moss</name>
    <name type="synonym">Physcomitrella patens</name>
    <dbReference type="NCBI Taxonomy" id="3218"/>
    <lineage>
        <taxon>Eukaryota</taxon>
        <taxon>Viridiplantae</taxon>
        <taxon>Streptophyta</taxon>
        <taxon>Embryophyta</taxon>
        <taxon>Bryophyta</taxon>
        <taxon>Bryophytina</taxon>
        <taxon>Bryopsida</taxon>
        <taxon>Funariidae</taxon>
        <taxon>Funariales</taxon>
        <taxon>Funariaceae</taxon>
        <taxon>Physcomitrium</taxon>
    </lineage>
</organism>
<proteinExistence type="predicted"/>
<keyword evidence="3" id="KW-1185">Reference proteome</keyword>
<accession>A0A2K1KEI4</accession>
<dbReference type="EMBL" id="ABEU02000006">
    <property type="protein sequence ID" value="PNR52180.1"/>
    <property type="molecule type" value="Genomic_DNA"/>
</dbReference>
<reference evidence="1 3" key="1">
    <citation type="journal article" date="2008" name="Science">
        <title>The Physcomitrella genome reveals evolutionary insights into the conquest of land by plants.</title>
        <authorList>
            <person name="Rensing S."/>
            <person name="Lang D."/>
            <person name="Zimmer A."/>
            <person name="Terry A."/>
            <person name="Salamov A."/>
            <person name="Shapiro H."/>
            <person name="Nishiyama T."/>
            <person name="Perroud P.-F."/>
            <person name="Lindquist E."/>
            <person name="Kamisugi Y."/>
            <person name="Tanahashi T."/>
            <person name="Sakakibara K."/>
            <person name="Fujita T."/>
            <person name="Oishi K."/>
            <person name="Shin-I T."/>
            <person name="Kuroki Y."/>
            <person name="Toyoda A."/>
            <person name="Suzuki Y."/>
            <person name="Hashimoto A."/>
            <person name="Yamaguchi K."/>
            <person name="Sugano A."/>
            <person name="Kohara Y."/>
            <person name="Fujiyama A."/>
            <person name="Anterola A."/>
            <person name="Aoki S."/>
            <person name="Ashton N."/>
            <person name="Barbazuk W.B."/>
            <person name="Barker E."/>
            <person name="Bennetzen J."/>
            <person name="Bezanilla M."/>
            <person name="Blankenship R."/>
            <person name="Cho S.H."/>
            <person name="Dutcher S."/>
            <person name="Estelle M."/>
            <person name="Fawcett J.A."/>
            <person name="Gundlach H."/>
            <person name="Hanada K."/>
            <person name="Heyl A."/>
            <person name="Hicks K.A."/>
            <person name="Hugh J."/>
            <person name="Lohr M."/>
            <person name="Mayer K."/>
            <person name="Melkozernov A."/>
            <person name="Murata T."/>
            <person name="Nelson D."/>
            <person name="Pils B."/>
            <person name="Prigge M."/>
            <person name="Reiss B."/>
            <person name="Renner T."/>
            <person name="Rombauts S."/>
            <person name="Rushton P."/>
            <person name="Sanderfoot A."/>
            <person name="Schween G."/>
            <person name="Shiu S.-H."/>
            <person name="Stueber K."/>
            <person name="Theodoulou F.L."/>
            <person name="Tu H."/>
            <person name="Van de Peer Y."/>
            <person name="Verrier P.J."/>
            <person name="Waters E."/>
            <person name="Wood A."/>
            <person name="Yang L."/>
            <person name="Cove D."/>
            <person name="Cuming A."/>
            <person name="Hasebe M."/>
            <person name="Lucas S."/>
            <person name="Mishler D.B."/>
            <person name="Reski R."/>
            <person name="Grigoriev I."/>
            <person name="Quatrano R.S."/>
            <person name="Boore J.L."/>
        </authorList>
    </citation>
    <scope>NUCLEOTIDE SEQUENCE [LARGE SCALE GENOMIC DNA]</scope>
    <source>
        <strain evidence="2 3">cv. Gransden 2004</strain>
    </source>
</reference>
<gene>
    <name evidence="1" type="ORF">PHYPA_008554</name>
</gene>